<evidence type="ECO:0000313" key="12">
    <source>
        <dbReference type="EMBL" id="RMX48492.1"/>
    </source>
</evidence>
<dbReference type="OrthoDB" id="6147321at2759"/>
<dbReference type="Gene3D" id="1.20.1070.10">
    <property type="entry name" value="Rhodopsin 7-helix transmembrane proteins"/>
    <property type="match status" value="2"/>
</dbReference>
<keyword evidence="13" id="KW-1185">Reference proteome</keyword>
<keyword evidence="8" id="KW-0807">Transducer</keyword>
<dbReference type="PROSITE" id="PS50262">
    <property type="entry name" value="G_PROTEIN_RECEP_F1_2"/>
    <property type="match status" value="1"/>
</dbReference>
<dbReference type="InterPro" id="IPR000276">
    <property type="entry name" value="GPCR_Rhodpsn"/>
</dbReference>
<comment type="caution">
    <text evidence="12">The sequence shown here is derived from an EMBL/GenBank/DDBJ whole genome shotgun (WGS) entry which is preliminary data.</text>
</comment>
<keyword evidence="4 10" id="KW-1133">Transmembrane helix</keyword>
<dbReference type="AlphaFoldDB" id="A0A3M6U497"/>
<dbReference type="GO" id="GO:0005886">
    <property type="term" value="C:plasma membrane"/>
    <property type="evidence" value="ECO:0007669"/>
    <property type="project" value="UniProtKB-SubCell"/>
</dbReference>
<dbReference type="PRINTS" id="PR00237">
    <property type="entry name" value="GPCRRHODOPSN"/>
</dbReference>
<evidence type="ECO:0000256" key="9">
    <source>
        <dbReference type="SAM" id="MobiDB-lite"/>
    </source>
</evidence>
<feature type="transmembrane region" description="Helical" evidence="10">
    <location>
        <begin position="303"/>
        <end position="322"/>
    </location>
</feature>
<feature type="transmembrane region" description="Helical" evidence="10">
    <location>
        <begin position="166"/>
        <end position="193"/>
    </location>
</feature>
<accession>A0A3M6U497</accession>
<evidence type="ECO:0000256" key="6">
    <source>
        <dbReference type="ARBA" id="ARBA00023136"/>
    </source>
</evidence>
<evidence type="ECO:0000256" key="3">
    <source>
        <dbReference type="ARBA" id="ARBA00022692"/>
    </source>
</evidence>
<feature type="domain" description="G-protein coupled receptors family 1 profile" evidence="11">
    <location>
        <begin position="1"/>
        <end position="221"/>
    </location>
</feature>
<organism evidence="12 13">
    <name type="scientific">Pocillopora damicornis</name>
    <name type="common">Cauliflower coral</name>
    <name type="synonym">Millepora damicornis</name>
    <dbReference type="NCBI Taxonomy" id="46731"/>
    <lineage>
        <taxon>Eukaryota</taxon>
        <taxon>Metazoa</taxon>
        <taxon>Cnidaria</taxon>
        <taxon>Anthozoa</taxon>
        <taxon>Hexacorallia</taxon>
        <taxon>Scleractinia</taxon>
        <taxon>Astrocoeniina</taxon>
        <taxon>Pocilloporidae</taxon>
        <taxon>Pocillopora</taxon>
    </lineage>
</organism>
<protein>
    <recommendedName>
        <fullName evidence="11">G-protein coupled receptors family 1 profile domain-containing protein</fullName>
    </recommendedName>
</protein>
<dbReference type="EMBL" id="RCHS01002271">
    <property type="protein sequence ID" value="RMX48492.1"/>
    <property type="molecule type" value="Genomic_DNA"/>
</dbReference>
<evidence type="ECO:0000256" key="2">
    <source>
        <dbReference type="ARBA" id="ARBA00022475"/>
    </source>
</evidence>
<dbReference type="InterPro" id="IPR050569">
    <property type="entry name" value="TAAR"/>
</dbReference>
<comment type="subcellular location">
    <subcellularLocation>
        <location evidence="1">Cell membrane</location>
        <topology evidence="1">Multi-pass membrane protein</topology>
    </subcellularLocation>
</comment>
<keyword evidence="3 10" id="KW-0812">Transmembrane</keyword>
<keyword evidence="6 10" id="KW-0472">Membrane</keyword>
<name>A0A3M6U497_POCDA</name>
<evidence type="ECO:0000256" key="4">
    <source>
        <dbReference type="ARBA" id="ARBA00022989"/>
    </source>
</evidence>
<evidence type="ECO:0000259" key="11">
    <source>
        <dbReference type="PROSITE" id="PS50262"/>
    </source>
</evidence>
<keyword evidence="2" id="KW-1003">Cell membrane</keyword>
<evidence type="ECO:0000256" key="1">
    <source>
        <dbReference type="ARBA" id="ARBA00004651"/>
    </source>
</evidence>
<feature type="transmembrane region" description="Helical" evidence="10">
    <location>
        <begin position="113"/>
        <end position="136"/>
    </location>
</feature>
<sequence>MFVILVIKKVRELQTNSNILIANLAVTDLLVGAVSMPLSIAVDALILRGTVSRSIVFLLSEIERYVAIVKWTEYKVLVTKRRLKKYTVIAWMDSVTKVVLHQALVFAEVPHEVLFVLDLAISLSWLTETLTLLYFYRMIYILVRRQNRCEISQLSALIKAKMERKLAYTAFLLLMAAFVCSVPILVVMTSASYSPVFSTYSALRWVYIVVQINSLANPVLYFYRNKLGAVSMPLSITVDALILQGTVSHSTIYLLSEIGVSVLITLYTISYRHLLLIAWERYVAIVKWTEYKALVTKGRMKKYTLIVWMESVTYMALHQALVLGKIPPEVLLVVDLAFNLSYLIETLPLLYFYGMIYIVVRRQNRCQISQLSALIKAKKEKKICVHCVSACSDTSSHDLGIILTSFSHVFGLTMGIYCGSNKLSRESLPLFLQKQTLQESSATNNRIREDTGNRANRSQRALCKAEPLHRGAYGHRRSSRLQTITLTSRADSWTEEHESVESHNDGKKNVGSMFDKNRQLAKRNTTLLARWYDADRK</sequence>
<evidence type="ECO:0000256" key="7">
    <source>
        <dbReference type="ARBA" id="ARBA00023170"/>
    </source>
</evidence>
<keyword evidence="5" id="KW-0297">G-protein coupled receptor</keyword>
<feature type="transmembrane region" description="Helical" evidence="10">
    <location>
        <begin position="20"/>
        <end position="47"/>
    </location>
</feature>
<feature type="transmembrane region" description="Helical" evidence="10">
    <location>
        <begin position="205"/>
        <end position="223"/>
    </location>
</feature>
<dbReference type="Pfam" id="PF00001">
    <property type="entry name" value="7tm_1"/>
    <property type="match status" value="1"/>
</dbReference>
<reference evidence="12 13" key="1">
    <citation type="journal article" date="2018" name="Sci. Rep.">
        <title>Comparative analysis of the Pocillopora damicornis genome highlights role of immune system in coral evolution.</title>
        <authorList>
            <person name="Cunning R."/>
            <person name="Bay R.A."/>
            <person name="Gillette P."/>
            <person name="Baker A.C."/>
            <person name="Traylor-Knowles N."/>
        </authorList>
    </citation>
    <scope>NUCLEOTIDE SEQUENCE [LARGE SCALE GENOMIC DNA]</scope>
    <source>
        <strain evidence="12">RSMAS</strain>
        <tissue evidence="12">Whole animal</tissue>
    </source>
</reference>
<proteinExistence type="predicted"/>
<feature type="compositionally biased region" description="Basic and acidic residues" evidence="9">
    <location>
        <begin position="492"/>
        <end position="508"/>
    </location>
</feature>
<evidence type="ECO:0000256" key="5">
    <source>
        <dbReference type="ARBA" id="ARBA00023040"/>
    </source>
</evidence>
<feature type="region of interest" description="Disordered" evidence="9">
    <location>
        <begin position="492"/>
        <end position="517"/>
    </location>
</feature>
<evidence type="ECO:0000313" key="13">
    <source>
        <dbReference type="Proteomes" id="UP000275408"/>
    </source>
</evidence>
<dbReference type="PANTHER" id="PTHR24249">
    <property type="entry name" value="HISTAMINE RECEPTOR-RELATED G-PROTEIN COUPLED RECEPTOR"/>
    <property type="match status" value="1"/>
</dbReference>
<dbReference type="CDD" id="cd00637">
    <property type="entry name" value="7tm_classA_rhodopsin-like"/>
    <property type="match status" value="2"/>
</dbReference>
<dbReference type="InterPro" id="IPR017452">
    <property type="entry name" value="GPCR_Rhodpsn_7TM"/>
</dbReference>
<dbReference type="SUPFAM" id="SSF81321">
    <property type="entry name" value="Family A G protein-coupled receptor-like"/>
    <property type="match status" value="2"/>
</dbReference>
<dbReference type="GO" id="GO:0004930">
    <property type="term" value="F:G protein-coupled receptor activity"/>
    <property type="evidence" value="ECO:0007669"/>
    <property type="project" value="UniProtKB-KW"/>
</dbReference>
<dbReference type="Proteomes" id="UP000275408">
    <property type="component" value="Unassembled WGS sequence"/>
</dbReference>
<gene>
    <name evidence="12" type="ORF">pdam_00008470</name>
</gene>
<feature type="transmembrane region" description="Helical" evidence="10">
    <location>
        <begin position="342"/>
        <end position="360"/>
    </location>
</feature>
<evidence type="ECO:0000256" key="10">
    <source>
        <dbReference type="SAM" id="Phobius"/>
    </source>
</evidence>
<evidence type="ECO:0000256" key="8">
    <source>
        <dbReference type="ARBA" id="ARBA00023224"/>
    </source>
</evidence>
<keyword evidence="7" id="KW-0675">Receptor</keyword>